<organism evidence="2 3">
    <name type="scientific">Pristionchus mayeri</name>
    <dbReference type="NCBI Taxonomy" id="1317129"/>
    <lineage>
        <taxon>Eukaryota</taxon>
        <taxon>Metazoa</taxon>
        <taxon>Ecdysozoa</taxon>
        <taxon>Nematoda</taxon>
        <taxon>Chromadorea</taxon>
        <taxon>Rhabditida</taxon>
        <taxon>Rhabditina</taxon>
        <taxon>Diplogasteromorpha</taxon>
        <taxon>Diplogasteroidea</taxon>
        <taxon>Neodiplogasteridae</taxon>
        <taxon>Pristionchus</taxon>
    </lineage>
</organism>
<feature type="non-terminal residue" evidence="2">
    <location>
        <position position="1"/>
    </location>
</feature>
<name>A0AAN5CSW1_9BILA</name>
<feature type="domain" description="F-box" evidence="1">
    <location>
        <begin position="73"/>
        <end position="134"/>
    </location>
</feature>
<evidence type="ECO:0000313" key="3">
    <source>
        <dbReference type="Proteomes" id="UP001328107"/>
    </source>
</evidence>
<evidence type="ECO:0000259" key="1">
    <source>
        <dbReference type="PROSITE" id="PS50181"/>
    </source>
</evidence>
<proteinExistence type="predicted"/>
<dbReference type="InterPro" id="IPR001810">
    <property type="entry name" value="F-box_dom"/>
</dbReference>
<comment type="caution">
    <text evidence="2">The sequence shown here is derived from an EMBL/GenBank/DDBJ whole genome shotgun (WGS) entry which is preliminary data.</text>
</comment>
<accession>A0AAN5CSW1</accession>
<dbReference type="EMBL" id="BTRK01000004">
    <property type="protein sequence ID" value="GMR50211.1"/>
    <property type="molecule type" value="Genomic_DNA"/>
</dbReference>
<evidence type="ECO:0000313" key="2">
    <source>
        <dbReference type="EMBL" id="GMR50211.1"/>
    </source>
</evidence>
<reference evidence="3" key="1">
    <citation type="submission" date="2022-10" db="EMBL/GenBank/DDBJ databases">
        <title>Genome assembly of Pristionchus species.</title>
        <authorList>
            <person name="Yoshida K."/>
            <person name="Sommer R.J."/>
        </authorList>
    </citation>
    <scope>NUCLEOTIDE SEQUENCE [LARGE SCALE GENOMIC DNA]</scope>
    <source>
        <strain evidence="3">RS5460</strain>
    </source>
</reference>
<dbReference type="PROSITE" id="PS50181">
    <property type="entry name" value="FBOX"/>
    <property type="match status" value="1"/>
</dbReference>
<sequence>LYLGRRRILKRDLRMMLAGVKKGQRIIVGSRRLAWIYREEIWRRKRERENTKKIEALKEKNGQLLEFLQKEGPFPLLALPDELISGVFSLLPMKDRLRARVNKRLNEIEVKTKYHVNNLWITEESIDDDVFRSNNLNHQTITFIEERAYSSECIKRLARNVSVGAFSIELTGSDDFHREVYNLIKEFEIGQLYIRFENDDVKKEIFVDSFLIDVLKTCKTIDLTDLEYITGDGLFQVYKLMITGAVKVRFFYVPSVSTDLCLAFLRLLGISFRDGKVFSKKLDIEVYEIRVFELLVGIAVFDGTFEMRFIHSSNGHFDREEGRMAFELHESIEALEKKKNGQQWNVKLEIIPE</sequence>
<dbReference type="CDD" id="cd09917">
    <property type="entry name" value="F-box_SF"/>
    <property type="match status" value="1"/>
</dbReference>
<gene>
    <name evidence="2" type="ORF">PMAYCL1PPCAC_20406</name>
</gene>
<dbReference type="SUPFAM" id="SSF81383">
    <property type="entry name" value="F-box domain"/>
    <property type="match status" value="1"/>
</dbReference>
<keyword evidence="3" id="KW-1185">Reference proteome</keyword>
<dbReference type="Proteomes" id="UP001328107">
    <property type="component" value="Unassembled WGS sequence"/>
</dbReference>
<protein>
    <recommendedName>
        <fullName evidence="1">F-box domain-containing protein</fullName>
    </recommendedName>
</protein>
<dbReference type="AlphaFoldDB" id="A0AAN5CSW1"/>
<dbReference type="InterPro" id="IPR036047">
    <property type="entry name" value="F-box-like_dom_sf"/>
</dbReference>